<evidence type="ECO:0000256" key="1">
    <source>
        <dbReference type="SAM" id="MobiDB-lite"/>
    </source>
</evidence>
<organism evidence="2 3">
    <name type="scientific">Jimgerdemannia flammicorona</name>
    <dbReference type="NCBI Taxonomy" id="994334"/>
    <lineage>
        <taxon>Eukaryota</taxon>
        <taxon>Fungi</taxon>
        <taxon>Fungi incertae sedis</taxon>
        <taxon>Mucoromycota</taxon>
        <taxon>Mucoromycotina</taxon>
        <taxon>Endogonomycetes</taxon>
        <taxon>Endogonales</taxon>
        <taxon>Endogonaceae</taxon>
        <taxon>Jimgerdemannia</taxon>
    </lineage>
</organism>
<feature type="region of interest" description="Disordered" evidence="1">
    <location>
        <begin position="79"/>
        <end position="104"/>
    </location>
</feature>
<name>A0A433Q7B2_9FUNG</name>
<sequence length="200" mass="22441">MSELAAFSLTWGSTEARSQYRGNVVEFVIRASLLPQVMRLLAGGLTQTPFIPLFLSPKLFIYEEKPMWKPTGTNVVPLGNKRKVASEEPETRSPSRSEHSFDGNIHHATTDHASFDYSSHHLPAADPSHNHDAGIPSWPLWTSRHSFSIIISGLVRSLRKLAFMPRVSEALVTTSTLVRRWLSTNLATVNRTRHTTLRLT</sequence>
<accession>A0A433Q7B2</accession>
<reference evidence="2 3" key="1">
    <citation type="journal article" date="2018" name="New Phytol.">
        <title>Phylogenomics of Endogonaceae and evolution of mycorrhizas within Mucoromycota.</title>
        <authorList>
            <person name="Chang Y."/>
            <person name="Desiro A."/>
            <person name="Na H."/>
            <person name="Sandor L."/>
            <person name="Lipzen A."/>
            <person name="Clum A."/>
            <person name="Barry K."/>
            <person name="Grigoriev I.V."/>
            <person name="Martin F.M."/>
            <person name="Stajich J.E."/>
            <person name="Smith M.E."/>
            <person name="Bonito G."/>
            <person name="Spatafora J.W."/>
        </authorList>
    </citation>
    <scope>NUCLEOTIDE SEQUENCE [LARGE SCALE GENOMIC DNA]</scope>
    <source>
        <strain evidence="2 3">AD002</strain>
    </source>
</reference>
<dbReference type="EMBL" id="RBNJ01012335">
    <property type="protein sequence ID" value="RUS25674.1"/>
    <property type="molecule type" value="Genomic_DNA"/>
</dbReference>
<gene>
    <name evidence="2" type="ORF">BC938DRAFT_471805</name>
</gene>
<dbReference type="Proteomes" id="UP000274822">
    <property type="component" value="Unassembled WGS sequence"/>
</dbReference>
<dbReference type="AlphaFoldDB" id="A0A433Q7B2"/>
<evidence type="ECO:0000313" key="2">
    <source>
        <dbReference type="EMBL" id="RUS25674.1"/>
    </source>
</evidence>
<protein>
    <submittedName>
        <fullName evidence="2">Uncharacterized protein</fullName>
    </submittedName>
</protein>
<evidence type="ECO:0000313" key="3">
    <source>
        <dbReference type="Proteomes" id="UP000274822"/>
    </source>
</evidence>
<comment type="caution">
    <text evidence="2">The sequence shown here is derived from an EMBL/GenBank/DDBJ whole genome shotgun (WGS) entry which is preliminary data.</text>
</comment>
<feature type="compositionally biased region" description="Basic and acidic residues" evidence="1">
    <location>
        <begin position="84"/>
        <end position="104"/>
    </location>
</feature>
<keyword evidence="3" id="KW-1185">Reference proteome</keyword>
<proteinExistence type="predicted"/>